<dbReference type="EMBL" id="SMCN01000018">
    <property type="protein sequence ID" value="TCV80130.1"/>
    <property type="molecule type" value="Genomic_DNA"/>
</dbReference>
<accession>A0ABY2CJB0</accession>
<dbReference type="Proteomes" id="UP000295649">
    <property type="component" value="Unassembled WGS sequence"/>
</dbReference>
<evidence type="ECO:0000256" key="1">
    <source>
        <dbReference type="ARBA" id="ARBA00004651"/>
    </source>
</evidence>
<keyword evidence="5 7" id="KW-1133">Transmembrane helix</keyword>
<evidence type="ECO:0000256" key="7">
    <source>
        <dbReference type="SAM" id="Phobius"/>
    </source>
</evidence>
<comment type="subcellular location">
    <subcellularLocation>
        <location evidence="1">Cell membrane</location>
        <topology evidence="1">Multi-pass membrane protein</topology>
    </subcellularLocation>
</comment>
<dbReference type="InterPro" id="IPR032808">
    <property type="entry name" value="DoxX"/>
</dbReference>
<keyword evidence="9" id="KW-1185">Reference proteome</keyword>
<evidence type="ECO:0000256" key="4">
    <source>
        <dbReference type="ARBA" id="ARBA00022692"/>
    </source>
</evidence>
<dbReference type="PANTHER" id="PTHR33452:SF19">
    <property type="entry name" value="DOXX FAMILY PROTEIN"/>
    <property type="match status" value="1"/>
</dbReference>
<reference evidence="8 9" key="1">
    <citation type="submission" date="2019-03" db="EMBL/GenBank/DDBJ databases">
        <title>Systems level insights into methane cycling in arid and semi-arid ecosystems.</title>
        <authorList>
            <person name="Kalyuzhnaya M."/>
        </authorList>
    </citation>
    <scope>NUCLEOTIDE SEQUENCE [LARGE SCALE GENOMIC DNA]</scope>
    <source>
        <strain evidence="8 9">S-1</strain>
    </source>
</reference>
<sequence>MNNTSFASLMAVVIDKLPGIMQLSKRTCDTAKCLDFLAPLLLRLYLAPVFWMAGTKKFANFSDTAEWFGNAEWGLGLPAPYVLVFLVALFEIIGALFLLFGFATRPITAPLMVIMAVAAVSVHLKNGWLAIAAGSGIFATERTIGAIERLERAKEILQVQGDYQWLAENGALVILNNGIEFAATYFIMLLALFFLGGGRFVSVDYWLARKYLPELAPRA</sequence>
<proteinExistence type="inferred from homology"/>
<evidence type="ECO:0000256" key="5">
    <source>
        <dbReference type="ARBA" id="ARBA00022989"/>
    </source>
</evidence>
<dbReference type="InterPro" id="IPR051907">
    <property type="entry name" value="DoxX-like_oxidoreductase"/>
</dbReference>
<evidence type="ECO:0000313" key="9">
    <source>
        <dbReference type="Proteomes" id="UP000295649"/>
    </source>
</evidence>
<comment type="caution">
    <text evidence="8">The sequence shown here is derived from an EMBL/GenBank/DDBJ whole genome shotgun (WGS) entry which is preliminary data.</text>
</comment>
<feature type="transmembrane region" description="Helical" evidence="7">
    <location>
        <begin position="107"/>
        <end position="124"/>
    </location>
</feature>
<dbReference type="RefSeq" id="WP_197488330.1">
    <property type="nucleotide sequence ID" value="NZ_LUUF01000084.1"/>
</dbReference>
<evidence type="ECO:0000256" key="6">
    <source>
        <dbReference type="ARBA" id="ARBA00023136"/>
    </source>
</evidence>
<keyword evidence="6 7" id="KW-0472">Membrane</keyword>
<evidence type="ECO:0000313" key="8">
    <source>
        <dbReference type="EMBL" id="TCV80130.1"/>
    </source>
</evidence>
<feature type="transmembrane region" description="Helical" evidence="7">
    <location>
        <begin position="79"/>
        <end position="100"/>
    </location>
</feature>
<name>A0ABY2CJB0_METMH</name>
<evidence type="ECO:0000256" key="2">
    <source>
        <dbReference type="ARBA" id="ARBA00006679"/>
    </source>
</evidence>
<dbReference type="PANTHER" id="PTHR33452">
    <property type="entry name" value="OXIDOREDUCTASE CATD-RELATED"/>
    <property type="match status" value="1"/>
</dbReference>
<feature type="transmembrane region" description="Helical" evidence="7">
    <location>
        <begin position="182"/>
        <end position="201"/>
    </location>
</feature>
<organism evidence="8 9">
    <name type="scientific">Methylomonas methanica</name>
    <dbReference type="NCBI Taxonomy" id="421"/>
    <lineage>
        <taxon>Bacteria</taxon>
        <taxon>Pseudomonadati</taxon>
        <taxon>Pseudomonadota</taxon>
        <taxon>Gammaproteobacteria</taxon>
        <taxon>Methylococcales</taxon>
        <taxon>Methylococcaceae</taxon>
        <taxon>Methylomonas</taxon>
    </lineage>
</organism>
<dbReference type="Pfam" id="PF07681">
    <property type="entry name" value="DoxX"/>
    <property type="match status" value="1"/>
</dbReference>
<comment type="similarity">
    <text evidence="2">Belongs to the DoxX family.</text>
</comment>
<keyword evidence="4 7" id="KW-0812">Transmembrane</keyword>
<gene>
    <name evidence="8" type="ORF">EDE11_1184</name>
</gene>
<protein>
    <submittedName>
        <fullName evidence="8">Membrane protein YphA (DoxX/SURF4 family)</fullName>
    </submittedName>
</protein>
<evidence type="ECO:0000256" key="3">
    <source>
        <dbReference type="ARBA" id="ARBA00022475"/>
    </source>
</evidence>
<feature type="transmembrane region" description="Helical" evidence="7">
    <location>
        <begin position="36"/>
        <end position="54"/>
    </location>
</feature>
<keyword evidence="3" id="KW-1003">Cell membrane</keyword>